<accession>A0A1A0VZF5</accession>
<dbReference type="SUPFAM" id="SSF51735">
    <property type="entry name" value="NAD(P)-binding Rossmann-fold domains"/>
    <property type="match status" value="1"/>
</dbReference>
<gene>
    <name evidence="2" type="ORF">A5760_24555</name>
</gene>
<dbReference type="InterPro" id="IPR001509">
    <property type="entry name" value="Epimerase_deHydtase"/>
</dbReference>
<dbReference type="AlphaFoldDB" id="A0A1A0VZF5"/>
<dbReference type="RefSeq" id="WP_064877427.1">
    <property type="nucleotide sequence ID" value="NZ_LZSX01000008.1"/>
</dbReference>
<dbReference type="PANTHER" id="PTHR48079">
    <property type="entry name" value="PROTEIN YEEZ"/>
    <property type="match status" value="1"/>
</dbReference>
<protein>
    <submittedName>
        <fullName evidence="2">Epimerase</fullName>
    </submittedName>
</protein>
<name>A0A1A0VZF5_9MYCO</name>
<dbReference type="OrthoDB" id="3338687at2"/>
<dbReference type="InterPro" id="IPR036291">
    <property type="entry name" value="NAD(P)-bd_dom_sf"/>
</dbReference>
<dbReference type="Pfam" id="PF01370">
    <property type="entry name" value="Epimerase"/>
    <property type="match status" value="1"/>
</dbReference>
<dbReference type="GO" id="GO:0005737">
    <property type="term" value="C:cytoplasm"/>
    <property type="evidence" value="ECO:0007669"/>
    <property type="project" value="TreeGrafter"/>
</dbReference>
<reference evidence="2 3" key="1">
    <citation type="submission" date="2016-06" db="EMBL/GenBank/DDBJ databases">
        <authorList>
            <person name="Kjaerup R.B."/>
            <person name="Dalgaard T.S."/>
            <person name="Juul-Madsen H.R."/>
        </authorList>
    </citation>
    <scope>NUCLEOTIDE SEQUENCE [LARGE SCALE GENOMIC DNA]</scope>
    <source>
        <strain evidence="2 3">852002-51834_SCH5396731</strain>
    </source>
</reference>
<proteinExistence type="predicted"/>
<dbReference type="Gene3D" id="3.40.50.720">
    <property type="entry name" value="NAD(P)-binding Rossmann-like Domain"/>
    <property type="match status" value="1"/>
</dbReference>
<feature type="domain" description="NAD-dependent epimerase/dehydratase" evidence="1">
    <location>
        <begin position="5"/>
        <end position="231"/>
    </location>
</feature>
<dbReference type="Proteomes" id="UP000091914">
    <property type="component" value="Unassembled WGS sequence"/>
</dbReference>
<dbReference type="InterPro" id="IPR051783">
    <property type="entry name" value="NAD(P)-dependent_oxidoreduct"/>
</dbReference>
<organism evidence="2 3">
    <name type="scientific">Mycobacterium colombiense</name>
    <dbReference type="NCBI Taxonomy" id="339268"/>
    <lineage>
        <taxon>Bacteria</taxon>
        <taxon>Bacillati</taxon>
        <taxon>Actinomycetota</taxon>
        <taxon>Actinomycetes</taxon>
        <taxon>Mycobacteriales</taxon>
        <taxon>Mycobacteriaceae</taxon>
        <taxon>Mycobacterium</taxon>
        <taxon>Mycobacterium avium complex (MAC)</taxon>
    </lineage>
</organism>
<dbReference type="PANTHER" id="PTHR48079:SF6">
    <property type="entry name" value="NAD(P)-BINDING DOMAIN-CONTAINING PROTEIN-RELATED"/>
    <property type="match status" value="1"/>
</dbReference>
<evidence type="ECO:0000313" key="2">
    <source>
        <dbReference type="EMBL" id="OBB88607.1"/>
    </source>
</evidence>
<dbReference type="EMBL" id="LZSX01000008">
    <property type="protein sequence ID" value="OBB88607.1"/>
    <property type="molecule type" value="Genomic_DNA"/>
</dbReference>
<comment type="caution">
    <text evidence="2">The sequence shown here is derived from an EMBL/GenBank/DDBJ whole genome shotgun (WGS) entry which is preliminary data.</text>
</comment>
<evidence type="ECO:0000313" key="3">
    <source>
        <dbReference type="Proteomes" id="UP000091914"/>
    </source>
</evidence>
<sequence>MSKRIVITGASGNVGTALLRRLAQDGTDYEIVGVTRRQPPPDGVYRSVQWHELDLADPGVAIQLLNVFRGARCVIHLAWGFQPTRNRRYLDAVAVNGSAAVLSAAHDAKVPQLVHMSSVGTYAAGRYGEHVDESWSTGGIRTSAYSRAKSTVERMLDEYEGRNPEGVGITRMRPGFILQRDAAPGLRRYTLPAYLDPHWLRWLPVLPLDRSLCVSVVHADDVADACVKAVEGCVLGPFNLAAEPPVSRDDIAKALRAHPIHVPSAVLGLAVEASWRARLQPIDRGWLDMAFSLPLLDTARARDVLGWSPRWESLAALADLIDGFLDDSGTPSPVLHSRSFVEAITRDVTVGPLTVRRVP</sequence>
<dbReference type="GO" id="GO:0004029">
    <property type="term" value="F:aldehyde dehydrogenase (NAD+) activity"/>
    <property type="evidence" value="ECO:0007669"/>
    <property type="project" value="TreeGrafter"/>
</dbReference>
<evidence type="ECO:0000259" key="1">
    <source>
        <dbReference type="Pfam" id="PF01370"/>
    </source>
</evidence>